<dbReference type="AlphaFoldDB" id="A0A916UR30"/>
<evidence type="ECO:0000256" key="2">
    <source>
        <dbReference type="ARBA" id="ARBA00009539"/>
    </source>
</evidence>
<proteinExistence type="inferred from homology"/>
<comment type="similarity">
    <text evidence="2 8">Belongs to the dihydrofolate reductase family.</text>
</comment>
<dbReference type="PANTHER" id="PTHR48069:SF3">
    <property type="entry name" value="DIHYDROFOLATE REDUCTASE"/>
    <property type="match status" value="1"/>
</dbReference>
<comment type="function">
    <text evidence="7 8">Key enzyme in folate metabolism. Catalyzes an essential reaction for de novo glycine and purine synthesis, and for DNA precursor synthesis.</text>
</comment>
<evidence type="ECO:0000256" key="8">
    <source>
        <dbReference type="PIRNR" id="PIRNR000194"/>
    </source>
</evidence>
<dbReference type="CDD" id="cd00209">
    <property type="entry name" value="DHFR"/>
    <property type="match status" value="1"/>
</dbReference>
<dbReference type="GO" id="GO:0004146">
    <property type="term" value="F:dihydrofolate reductase activity"/>
    <property type="evidence" value="ECO:0007669"/>
    <property type="project" value="UniProtKB-EC"/>
</dbReference>
<reference evidence="10" key="2">
    <citation type="submission" date="2020-09" db="EMBL/GenBank/DDBJ databases">
        <authorList>
            <person name="Sun Q."/>
            <person name="Zhou Y."/>
        </authorList>
    </citation>
    <scope>NUCLEOTIDE SEQUENCE</scope>
    <source>
        <strain evidence="10">CGMCC 1.12919</strain>
    </source>
</reference>
<evidence type="ECO:0000256" key="7">
    <source>
        <dbReference type="ARBA" id="ARBA00025067"/>
    </source>
</evidence>
<dbReference type="SUPFAM" id="SSF53597">
    <property type="entry name" value="Dihydrofolate reductase-like"/>
    <property type="match status" value="1"/>
</dbReference>
<evidence type="ECO:0000256" key="5">
    <source>
        <dbReference type="ARBA" id="ARBA00022857"/>
    </source>
</evidence>
<dbReference type="GO" id="GO:0006730">
    <property type="term" value="P:one-carbon metabolic process"/>
    <property type="evidence" value="ECO:0007669"/>
    <property type="project" value="UniProtKB-KW"/>
</dbReference>
<organism evidence="10 11">
    <name type="scientific">Chelatococcus reniformis</name>
    <dbReference type="NCBI Taxonomy" id="1494448"/>
    <lineage>
        <taxon>Bacteria</taxon>
        <taxon>Pseudomonadati</taxon>
        <taxon>Pseudomonadota</taxon>
        <taxon>Alphaproteobacteria</taxon>
        <taxon>Hyphomicrobiales</taxon>
        <taxon>Chelatococcaceae</taxon>
        <taxon>Chelatococcus</taxon>
    </lineage>
</organism>
<dbReference type="GO" id="GO:0050661">
    <property type="term" value="F:NADP binding"/>
    <property type="evidence" value="ECO:0007669"/>
    <property type="project" value="InterPro"/>
</dbReference>
<dbReference type="RefSeq" id="WP_188611672.1">
    <property type="nucleotide sequence ID" value="NZ_BMGG01000009.1"/>
</dbReference>
<comment type="caution">
    <text evidence="10">The sequence shown here is derived from an EMBL/GenBank/DDBJ whole genome shotgun (WGS) entry which is preliminary data.</text>
</comment>
<dbReference type="PRINTS" id="PR00070">
    <property type="entry name" value="DHFR"/>
</dbReference>
<dbReference type="Pfam" id="PF00186">
    <property type="entry name" value="DHFR_1"/>
    <property type="match status" value="1"/>
</dbReference>
<keyword evidence="6 8" id="KW-0560">Oxidoreductase</keyword>
<evidence type="ECO:0000259" key="9">
    <source>
        <dbReference type="PROSITE" id="PS51330"/>
    </source>
</evidence>
<dbReference type="Gene3D" id="3.40.430.10">
    <property type="entry name" value="Dihydrofolate Reductase, subunit A"/>
    <property type="match status" value="1"/>
</dbReference>
<dbReference type="GO" id="GO:0046452">
    <property type="term" value="P:dihydrofolate metabolic process"/>
    <property type="evidence" value="ECO:0007669"/>
    <property type="project" value="TreeGrafter"/>
</dbReference>
<evidence type="ECO:0000313" key="11">
    <source>
        <dbReference type="Proteomes" id="UP000637002"/>
    </source>
</evidence>
<keyword evidence="5 8" id="KW-0521">NADP</keyword>
<evidence type="ECO:0000256" key="4">
    <source>
        <dbReference type="ARBA" id="ARBA00022563"/>
    </source>
</evidence>
<protein>
    <recommendedName>
        <fullName evidence="3 8">Dihydrofolate reductase</fullName>
        <ecNumber evidence="3 8">1.5.1.3</ecNumber>
    </recommendedName>
</protein>
<evidence type="ECO:0000313" key="10">
    <source>
        <dbReference type="EMBL" id="GGC84149.1"/>
    </source>
</evidence>
<evidence type="ECO:0000256" key="6">
    <source>
        <dbReference type="ARBA" id="ARBA00023002"/>
    </source>
</evidence>
<evidence type="ECO:0000256" key="1">
    <source>
        <dbReference type="ARBA" id="ARBA00004903"/>
    </source>
</evidence>
<comment type="catalytic activity">
    <reaction evidence="8">
        <text>(6S)-5,6,7,8-tetrahydrofolate + NADP(+) = 7,8-dihydrofolate + NADPH + H(+)</text>
        <dbReference type="Rhea" id="RHEA:15009"/>
        <dbReference type="ChEBI" id="CHEBI:15378"/>
        <dbReference type="ChEBI" id="CHEBI:57451"/>
        <dbReference type="ChEBI" id="CHEBI:57453"/>
        <dbReference type="ChEBI" id="CHEBI:57783"/>
        <dbReference type="ChEBI" id="CHEBI:58349"/>
        <dbReference type="EC" id="1.5.1.3"/>
    </reaction>
</comment>
<keyword evidence="4 8" id="KW-0554">One-carbon metabolism</keyword>
<name>A0A916UR30_9HYPH</name>
<dbReference type="InterPro" id="IPR001796">
    <property type="entry name" value="DHFR_dom"/>
</dbReference>
<dbReference type="GO" id="GO:0005829">
    <property type="term" value="C:cytosol"/>
    <property type="evidence" value="ECO:0007669"/>
    <property type="project" value="TreeGrafter"/>
</dbReference>
<keyword evidence="11" id="KW-1185">Reference proteome</keyword>
<comment type="pathway">
    <text evidence="1 8">Cofactor biosynthesis; tetrahydrofolate biosynthesis; 5,6,7,8-tetrahydrofolate from 7,8-dihydrofolate: step 1/1.</text>
</comment>
<gene>
    <name evidence="10" type="primary">folA</name>
    <name evidence="10" type="ORF">GCM10010994_47570</name>
</gene>
<dbReference type="InterPro" id="IPR012259">
    <property type="entry name" value="DHFR"/>
</dbReference>
<dbReference type="PIRSF" id="PIRSF000194">
    <property type="entry name" value="DHFR"/>
    <property type="match status" value="1"/>
</dbReference>
<dbReference type="GO" id="GO:0046654">
    <property type="term" value="P:tetrahydrofolate biosynthetic process"/>
    <property type="evidence" value="ECO:0007669"/>
    <property type="project" value="InterPro"/>
</dbReference>
<dbReference type="Proteomes" id="UP000637002">
    <property type="component" value="Unassembled WGS sequence"/>
</dbReference>
<dbReference type="PROSITE" id="PS51330">
    <property type="entry name" value="DHFR_2"/>
    <property type="match status" value="1"/>
</dbReference>
<accession>A0A916UR30</accession>
<dbReference type="EC" id="1.5.1.3" evidence="3 8"/>
<dbReference type="PANTHER" id="PTHR48069">
    <property type="entry name" value="DIHYDROFOLATE REDUCTASE"/>
    <property type="match status" value="1"/>
</dbReference>
<dbReference type="GO" id="GO:0046655">
    <property type="term" value="P:folic acid metabolic process"/>
    <property type="evidence" value="ECO:0007669"/>
    <property type="project" value="TreeGrafter"/>
</dbReference>
<sequence>MALPLVLVVAVADNGAIGRDNRLIWRLRTDMQRFKALTMGRPLLMGRLTYESIGRPLPGRETVVLSTGAFCEAPGVAVAGSLADAIGRCEAAADRLGAGEIVVVGGARVYAETLPLARRIHLTEVHASPPATVFFPDWAGGAFRRSYRETFRQHHAAGPGDEYPFTFVDLERVPDRTVAGSA</sequence>
<feature type="domain" description="DHFR" evidence="9">
    <location>
        <begin position="4"/>
        <end position="172"/>
    </location>
</feature>
<reference evidence="10" key="1">
    <citation type="journal article" date="2014" name="Int. J. Syst. Evol. Microbiol.">
        <title>Complete genome sequence of Corynebacterium casei LMG S-19264T (=DSM 44701T), isolated from a smear-ripened cheese.</title>
        <authorList>
            <consortium name="US DOE Joint Genome Institute (JGI-PGF)"/>
            <person name="Walter F."/>
            <person name="Albersmeier A."/>
            <person name="Kalinowski J."/>
            <person name="Ruckert C."/>
        </authorList>
    </citation>
    <scope>NUCLEOTIDE SEQUENCE</scope>
    <source>
        <strain evidence="10">CGMCC 1.12919</strain>
    </source>
</reference>
<evidence type="ECO:0000256" key="3">
    <source>
        <dbReference type="ARBA" id="ARBA00012856"/>
    </source>
</evidence>
<dbReference type="InterPro" id="IPR024072">
    <property type="entry name" value="DHFR-like_dom_sf"/>
</dbReference>
<dbReference type="EMBL" id="BMGG01000009">
    <property type="protein sequence ID" value="GGC84149.1"/>
    <property type="molecule type" value="Genomic_DNA"/>
</dbReference>